<feature type="domain" description="Tripartite ATP-independent periplasmic transporters DctQ component" evidence="10">
    <location>
        <begin position="39"/>
        <end position="166"/>
    </location>
</feature>
<name>A0A1I3U503_9RHOB</name>
<evidence type="ECO:0000259" key="10">
    <source>
        <dbReference type="Pfam" id="PF04290"/>
    </source>
</evidence>
<dbReference type="RefSeq" id="WP_066605511.1">
    <property type="nucleotide sequence ID" value="NZ_FORY01000010.1"/>
</dbReference>
<protein>
    <recommendedName>
        <fullName evidence="9">TRAP transporter small permease protein</fullName>
    </recommendedName>
</protein>
<dbReference type="GeneID" id="98665897"/>
<keyword evidence="5 9" id="KW-0812">Transmembrane</keyword>
<dbReference type="OrthoDB" id="7858027at2"/>
<feature type="transmembrane region" description="Helical" evidence="9">
    <location>
        <begin position="20"/>
        <end position="45"/>
    </location>
</feature>
<organism evidence="11 12">
    <name type="scientific">Celeribacter halophilus</name>
    <dbReference type="NCBI Taxonomy" id="576117"/>
    <lineage>
        <taxon>Bacteria</taxon>
        <taxon>Pseudomonadati</taxon>
        <taxon>Pseudomonadota</taxon>
        <taxon>Alphaproteobacteria</taxon>
        <taxon>Rhodobacterales</taxon>
        <taxon>Roseobacteraceae</taxon>
        <taxon>Celeribacter</taxon>
    </lineage>
</organism>
<feature type="transmembrane region" description="Helical" evidence="9">
    <location>
        <begin position="140"/>
        <end position="160"/>
    </location>
</feature>
<comment type="subunit">
    <text evidence="9">The complex comprises the extracytoplasmic solute receptor protein and the two transmembrane proteins.</text>
</comment>
<evidence type="ECO:0000256" key="9">
    <source>
        <dbReference type="RuleBase" id="RU369079"/>
    </source>
</evidence>
<evidence type="ECO:0000313" key="11">
    <source>
        <dbReference type="EMBL" id="SFJ78594.1"/>
    </source>
</evidence>
<comment type="similarity">
    <text evidence="8 9">Belongs to the TRAP transporter small permease family.</text>
</comment>
<keyword evidence="3" id="KW-1003">Cell membrane</keyword>
<dbReference type="GO" id="GO:0005886">
    <property type="term" value="C:plasma membrane"/>
    <property type="evidence" value="ECO:0007669"/>
    <property type="project" value="UniProtKB-SubCell"/>
</dbReference>
<comment type="function">
    <text evidence="9">Part of the tripartite ATP-independent periplasmic (TRAP) transport system.</text>
</comment>
<dbReference type="InterPro" id="IPR055348">
    <property type="entry name" value="DctQ"/>
</dbReference>
<dbReference type="GO" id="GO:0015740">
    <property type="term" value="P:C4-dicarboxylate transport"/>
    <property type="evidence" value="ECO:0007669"/>
    <property type="project" value="TreeGrafter"/>
</dbReference>
<keyword evidence="4 9" id="KW-0997">Cell inner membrane</keyword>
<evidence type="ECO:0000256" key="8">
    <source>
        <dbReference type="ARBA" id="ARBA00038436"/>
    </source>
</evidence>
<dbReference type="Proteomes" id="UP000183299">
    <property type="component" value="Unassembled WGS sequence"/>
</dbReference>
<evidence type="ECO:0000256" key="7">
    <source>
        <dbReference type="ARBA" id="ARBA00023136"/>
    </source>
</evidence>
<evidence type="ECO:0000256" key="3">
    <source>
        <dbReference type="ARBA" id="ARBA00022475"/>
    </source>
</evidence>
<keyword evidence="7 9" id="KW-0472">Membrane</keyword>
<evidence type="ECO:0000256" key="4">
    <source>
        <dbReference type="ARBA" id="ARBA00022519"/>
    </source>
</evidence>
<gene>
    <name evidence="11" type="ORF">SAMN04488138_11091</name>
</gene>
<feature type="transmembrane region" description="Helical" evidence="9">
    <location>
        <begin position="57"/>
        <end position="80"/>
    </location>
</feature>
<dbReference type="EMBL" id="FORY01000010">
    <property type="protein sequence ID" value="SFJ78594.1"/>
    <property type="molecule type" value="Genomic_DNA"/>
</dbReference>
<dbReference type="PANTHER" id="PTHR35011:SF2">
    <property type="entry name" value="2,3-DIKETO-L-GULONATE TRAP TRANSPORTER SMALL PERMEASE PROTEIN YIAM"/>
    <property type="match status" value="1"/>
</dbReference>
<dbReference type="GO" id="GO:0022857">
    <property type="term" value="F:transmembrane transporter activity"/>
    <property type="evidence" value="ECO:0007669"/>
    <property type="project" value="UniProtKB-UniRule"/>
</dbReference>
<dbReference type="PANTHER" id="PTHR35011">
    <property type="entry name" value="2,3-DIKETO-L-GULONATE TRAP TRANSPORTER SMALL PERMEASE PROTEIN YIAM"/>
    <property type="match status" value="1"/>
</dbReference>
<feature type="transmembrane region" description="Helical" evidence="9">
    <location>
        <begin position="101"/>
        <end position="120"/>
    </location>
</feature>
<evidence type="ECO:0000256" key="6">
    <source>
        <dbReference type="ARBA" id="ARBA00022989"/>
    </source>
</evidence>
<dbReference type="STRING" id="576117.SAMN04488138_11091"/>
<evidence type="ECO:0000256" key="2">
    <source>
        <dbReference type="ARBA" id="ARBA00022448"/>
    </source>
</evidence>
<evidence type="ECO:0000256" key="1">
    <source>
        <dbReference type="ARBA" id="ARBA00004429"/>
    </source>
</evidence>
<keyword evidence="2 9" id="KW-0813">Transport</keyword>
<reference evidence="11 12" key="1">
    <citation type="submission" date="2016-10" db="EMBL/GenBank/DDBJ databases">
        <authorList>
            <person name="de Groot N.N."/>
        </authorList>
    </citation>
    <scope>NUCLEOTIDE SEQUENCE [LARGE SCALE GENOMIC DNA]</scope>
    <source>
        <strain evidence="11 12">CGMCC 1.8891</strain>
    </source>
</reference>
<evidence type="ECO:0000256" key="5">
    <source>
        <dbReference type="ARBA" id="ARBA00022692"/>
    </source>
</evidence>
<comment type="subcellular location">
    <subcellularLocation>
        <location evidence="1 9">Cell inner membrane</location>
        <topology evidence="1 9">Multi-pass membrane protein</topology>
    </subcellularLocation>
</comment>
<accession>A0A1I3U503</accession>
<keyword evidence="12" id="KW-1185">Reference proteome</keyword>
<evidence type="ECO:0000313" key="12">
    <source>
        <dbReference type="Proteomes" id="UP000183299"/>
    </source>
</evidence>
<dbReference type="InterPro" id="IPR007387">
    <property type="entry name" value="TRAP_DctQ"/>
</dbReference>
<sequence length="183" mass="20669">MKNAVSSRRGPPWFRLVDRVLEAVAEVFQIVAECFLAIMLVINFLNIVLRNLGFPSLLWVSPWTQLLMVWAVFLAFYVMYRRHLDIVLMIVMGRFGHIGVKLSRILTAIAGLVVVGVLLAEVPQILSRQRGAMDLIGLTRFWLSVPLIASALMLFVHFLFDLIALLAGWADDETPGDEEAMSW</sequence>
<keyword evidence="6 9" id="KW-1133">Transmembrane helix</keyword>
<dbReference type="AlphaFoldDB" id="A0A1I3U503"/>
<proteinExistence type="inferred from homology"/>
<dbReference type="Pfam" id="PF04290">
    <property type="entry name" value="DctQ"/>
    <property type="match status" value="1"/>
</dbReference>